<evidence type="ECO:0000313" key="2">
    <source>
        <dbReference type="EMBL" id="WZL76883.1"/>
    </source>
</evidence>
<protein>
    <submittedName>
        <fullName evidence="2">HAD-IIA family hydrolase</fullName>
    </submittedName>
</protein>
<evidence type="ECO:0000313" key="3">
    <source>
        <dbReference type="Proteomes" id="UP001461341"/>
    </source>
</evidence>
<name>A0ABZ2YD02_9BACT</name>
<dbReference type="RefSeq" id="WP_369019047.1">
    <property type="nucleotide sequence ID" value="NZ_CP121689.1"/>
</dbReference>
<evidence type="ECO:0000256" key="1">
    <source>
        <dbReference type="PIRNR" id="PIRNR000915"/>
    </source>
</evidence>
<dbReference type="InterPro" id="IPR006357">
    <property type="entry name" value="HAD-SF_hydro_IIA"/>
</dbReference>
<dbReference type="NCBIfam" id="TIGR01460">
    <property type="entry name" value="HAD-SF-IIA"/>
    <property type="match status" value="1"/>
</dbReference>
<dbReference type="InterPro" id="IPR023214">
    <property type="entry name" value="HAD_sf"/>
</dbReference>
<organism evidence="2 3">
    <name type="scientific">Thermatribacter velox</name>
    <dbReference type="NCBI Taxonomy" id="3039681"/>
    <lineage>
        <taxon>Bacteria</taxon>
        <taxon>Pseudomonadati</taxon>
        <taxon>Atribacterota</taxon>
        <taxon>Atribacteria</taxon>
        <taxon>Atribacterales</taxon>
        <taxon>Thermatribacteraceae</taxon>
        <taxon>Thermatribacter</taxon>
    </lineage>
</organism>
<dbReference type="Gene3D" id="3.40.50.1000">
    <property type="entry name" value="HAD superfamily/HAD-like"/>
    <property type="match status" value="2"/>
</dbReference>
<dbReference type="PANTHER" id="PTHR19288:SF46">
    <property type="entry name" value="HALOACID DEHALOGENASE-LIKE HYDROLASE DOMAIN-CONTAINING PROTEIN 2"/>
    <property type="match status" value="1"/>
</dbReference>
<dbReference type="Pfam" id="PF13242">
    <property type="entry name" value="Hydrolase_like"/>
    <property type="match status" value="1"/>
</dbReference>
<keyword evidence="2" id="KW-0378">Hydrolase</keyword>
<accession>A0ABZ2YD02</accession>
<dbReference type="PIRSF" id="PIRSF000915">
    <property type="entry name" value="PGP-type_phosphatase"/>
    <property type="match status" value="1"/>
</dbReference>
<dbReference type="EMBL" id="CP121689">
    <property type="protein sequence ID" value="WZL76883.1"/>
    <property type="molecule type" value="Genomic_DNA"/>
</dbReference>
<dbReference type="Proteomes" id="UP001461341">
    <property type="component" value="Chromosome"/>
</dbReference>
<dbReference type="InterPro" id="IPR036412">
    <property type="entry name" value="HAD-like_sf"/>
</dbReference>
<sequence>MDSLYKLKNFIFDLDGVLYLLDRPLTENISFVNFLKEEGYRVIFLSNNTFLTREKYAEKLQKMGVNASPKEVFSSAFVTAKYLEQNFPQSRVYIIGEEGLREEIKRCGLRVVAGNTRDRVDFVVVGMDRKFSFSKMSSALRFLTKGARLIGTNPDPTYPTDKGLLPGCGAMVAAIETCSGQEALIVGKPSPLIMDFVLSVTGFKKEETVLIGDRLDTDIVLGKRFDLFSVLVLTGVTTREDLKNAECKPDLVVENLLEFKDLLLEGGALCRGSKFMTLP</sequence>
<dbReference type="SFLD" id="SFLDS00003">
    <property type="entry name" value="Haloacid_Dehalogenase"/>
    <property type="match status" value="1"/>
</dbReference>
<proteinExistence type="inferred from homology"/>
<reference evidence="2 3" key="1">
    <citation type="submission" date="2023-03" db="EMBL/GenBank/DDBJ databases">
        <title>Novel Species.</title>
        <authorList>
            <person name="Ma S."/>
        </authorList>
    </citation>
    <scope>NUCLEOTIDE SEQUENCE [LARGE SCALE GENOMIC DNA]</scope>
    <source>
        <strain evidence="2 3">B11</strain>
    </source>
</reference>
<dbReference type="Pfam" id="PF13344">
    <property type="entry name" value="Hydrolase_6"/>
    <property type="match status" value="1"/>
</dbReference>
<dbReference type="SUPFAM" id="SSF56784">
    <property type="entry name" value="HAD-like"/>
    <property type="match status" value="1"/>
</dbReference>
<comment type="similarity">
    <text evidence="1">Belongs to the HAD-like hydrolase superfamily.</text>
</comment>
<dbReference type="GO" id="GO:0016787">
    <property type="term" value="F:hydrolase activity"/>
    <property type="evidence" value="ECO:0007669"/>
    <property type="project" value="UniProtKB-KW"/>
</dbReference>
<dbReference type="PANTHER" id="PTHR19288">
    <property type="entry name" value="4-NITROPHENYLPHOSPHATASE-RELATED"/>
    <property type="match status" value="1"/>
</dbReference>
<gene>
    <name evidence="2" type="ORF">QBE54_03915</name>
</gene>
<keyword evidence="3" id="KW-1185">Reference proteome</keyword>
<dbReference type="SFLD" id="SFLDG01139">
    <property type="entry name" value="C2.A:_Pyridoxal_Phosphate_Phos"/>
    <property type="match status" value="1"/>
</dbReference>